<organism evidence="6">
    <name type="scientific">Albugo laibachii Nc14</name>
    <dbReference type="NCBI Taxonomy" id="890382"/>
    <lineage>
        <taxon>Eukaryota</taxon>
        <taxon>Sar</taxon>
        <taxon>Stramenopiles</taxon>
        <taxon>Oomycota</taxon>
        <taxon>Peronosporomycetes</taxon>
        <taxon>Albuginales</taxon>
        <taxon>Albuginaceae</taxon>
        <taxon>Albugo</taxon>
    </lineage>
</organism>
<feature type="region of interest" description="Disordered" evidence="3">
    <location>
        <begin position="1909"/>
        <end position="1932"/>
    </location>
</feature>
<feature type="domain" description="Intermembrane lipid transfer protein VPS13-like C-terminal" evidence="5">
    <location>
        <begin position="3531"/>
        <end position="3641"/>
    </location>
</feature>
<gene>
    <name evidence="6" type="primary">AlNc14C210G8898</name>
    <name evidence="7" type="synonym">AlNc14C219G9067</name>
    <name evidence="6" type="ORF">ALNC14_099970</name>
    <name evidence="7" type="ORF">ALNC14_101810</name>
</gene>
<keyword evidence="2" id="KW-0813">Transport</keyword>
<proteinExistence type="inferred from homology"/>
<feature type="domain" description="Chorein N-terminal" evidence="4">
    <location>
        <begin position="1"/>
        <end position="705"/>
    </location>
</feature>
<feature type="region of interest" description="Disordered" evidence="3">
    <location>
        <begin position="2466"/>
        <end position="2486"/>
    </location>
</feature>
<reference evidence="6" key="2">
    <citation type="submission" date="2011-02" db="EMBL/GenBank/DDBJ databases">
        <authorList>
            <person name="MacLean D."/>
        </authorList>
    </citation>
    <scope>NUCLEOTIDE SEQUENCE</scope>
</reference>
<dbReference type="InterPro" id="IPR056748">
    <property type="entry name" value="VPS13-like_C"/>
</dbReference>
<sequence length="3691" mass="413453">MFEKLIEAVLAEYVSEWIEGIDIDNMKIGIFSGKVEFHDLRLNVRALNKLQFPMQIIQASVGSLKIKVPWKRLRESAVKIVMDDIFILAEPSHGGESSSSEKQQEISEKYETRRRWAKQQEVRVREILEKTKNDDASAELGINEAVHSSTTDTTANWGFRDKIIHNVIDNVSLELRNIHFRFEDINGAISSGAMAFGCVVESIVVQTTNANGHVTFVDRAQSHTPFLHKCLEVKNGSIYCITGMSVPDLLATRSAELASPISISDRYNGHHVIHPIHLTIKLTINHDETTCFSIPRFQFSTEIDSIRASLSPSQCNDLVCLVNFVSAHENFLKRVHIRRKRPKRCIKGHAKSWWQYAFFGVGVFYSLPSHSKSKIGFDLSNASATGLNPRKCTWKLFIKLWFARKEYIILQKQMLRTAMGKSVPESIMSIRNQLFVLEDELDVDTIVFFRLCAREEFKLEDSRQNSGKKISNWRSKWKGHVKADSRKENIDSDSDHKPQLDLSRRIDIYTSVAEQMIRTSSKEPSMIAKREDLLFTMDAAVSSMTLSLVSVVDQRSPTLANNTREFIRVEVNQLVLAHLQRRDAYRVSFNIQRSQIIEYIPRSQTIQANILQNTSRVVQPLMYALPVDDEKEAKVLFRLAIDSSQSKLILSCSMLPFRMIYNMNVIRRLESYFSAHVKQAVPILKENASEALNSSSSWMKNTIIKAQPAQHEALALTVTDNNNVRRLEFSVNLSRIEILVLSNMVSPIVELCFHDLHLFNKAITDNFVFSIKTVQMFFISSLQTAMSPSKPTLQLEDKDNDLCSVTSRILALEKRSRSVVLKKTKFLLEMAVIRQIDRSLKYYFTCTLPPLFLALSREQYYQVLQASNSWKDSNRSFESESHSPSEFSLKKDRAISSGIGAHDQQPLATRTNETADESICIKMIIPDIYVVLEGVSVSQNAEIVNLLFQLQQINLEIKGTSPPNSILLEFEHFLICKQVVAEALSSQVDQVGKRTKCQPSLVREFMMTSQAKENEDREGGMDQAPDTNSLETTSVLLEVQQNSILVNATLDPLKIILRVNRVIVHWDHRLIFELFRSYRSQFDGAKDVANINSIGSGFSIQSNSCEYPLRKIVMNIDIANYLLILQSADDTQRRLSFRISACDLRGLVTSGLVDSVTAEINIDNSLILESYYHVIDKQKQAFGIIQPDALTTRVSNDHETYALLRIDKVAAKTDLHISDNPIGTAIDPKNHINLSASNLGIHYIHGHICALFDHLQDQFSSFYVATGSQSSQSHNGENNMGIGLSIQQIKVEFPRGALSNTVEKESKPEKLHIKAAHARLSSHETRTIKPTQQYRIDLSDIDVSTYVPFINRPHTDAVASLDEATERTRVTTQTDVEENRLLKLPSVYVHISFDEEDDINAGVLSELQQKCKQVQWLQTRVSLSSPEIDSTLHSKTSLEETNEVIDHHEAEPVVICLDDEQIQLFVCLIEENFSVSSCVRAEVSHNDEALIHNVEFMVGDICFRLLEPLTRHSEEACIVDVPRRVISEFDFADVRMKLCGYSTFRQEYQITCSNSQIWLLESLSDEMDRDGLEIMLRKMRCSQDDKEMPFLLCADIFVAKSESETIFDALSITLNTLMSTSAECTPSLEIKTHISAVAITPMIVRLIGASLPVFYHTEFLFREIIPKSPVNFTLTTGIMHILLSRHIKSQARAFPNGGDSDDRDDQSDTREGLDNESEEEDGQSLLLIASGCFIVRFCTSTTSCSNIQIFGRKVSMEVSRHWPPQERHDDISLLPSEGTLDDASRDNARLLCQDITLDVDVSNQTNPGPQWKISVALTNINIIICHLDLLMLLLAASVFETEYKKHHAMLLSHLKHLAPPTLSLNISVEDISCSYVRDIGEYFLPMVRCYFSKINMVLECMHQDSDTLSRLSTENGKEDDRGSSGETKPSKNTSAATIISIFIYFIDAQEGFHELEEEEGCSFWGFNSVLGAWEPILEPWMFTLTLQITINDRNEIADLNSQAGIIAITISFNGGDLHPLNINFSPFLLDTMCRISKEMQQFKQSAQHLALTQQIVESHISTASVISSGFYLGNDCGIPITFSLDGNANQDGNSGRSRVLSYERENRHSSLSNEVLQLGRKVPLKLPTAISPTKTRDHTFTFSLGEDEAWLPVRNINVQSVGNYVYTLRPTNHQTTRSSQSGDDPISKAHIKPVQMLLEISTALGYRNIIISSTVRVYNDNDTPLSCGVIVDRANPVLEFGIIEPHGFRGIPLTVFTSTSDAIRLVARPYSGSNSDTEKYRWSNEIILSTKSKTVLESSITSPLMLSDYTCQCQRILDGSKPLHLSQSCKANGCYLKYITQTYSALSPGCNGQFTSVRLQPPLSFENMCPVTIYFMVFVYKKLKASTGQDRGCFHLVSSEKVEPHGKLNLTDASLTEETFCSISITGYNWSKLFLLYTAQDLPNTSSAFTAAANFLSSPMSLLQNTPHDKQQPSGLSTRVSSPTATTAPKIQYKQTLCTMQDFHMRIATLNVIQPSRAPASTTTQKVIIQPKFVIRNETLALPLHFEPCDLNRMKSPQAVVGVAVKSMFNLATSTFGLQNKPTTKLKTVDHTDHHESIKFIDAPRLEFLHAKLNSFNNSQVSTRSTAKRLSISGSTRKAEAQNTTLAGDHLLPDPDALNTSQDAYYVSSTNLINVGLENSNRSSHAVHTQLNLEAALGGSSKSLRVLDESNQQWKDLTVRLNQVDTWGMTNVTFYERYIFANHTDHELLCCSSQGIRSGRQDAPSFFSLTDKTNQAACTGTLISCHACTPFHWISNSIPTDFCVRLLKLSAGNSPETWRWSGKFSLHDIGEAAIKLTSLGSDTVYVIRVEVRAGDSGQIFVLLTSEETDHYPLYRIINSVNDVTLYIKQSFAGGTGDLTPATEDGRTLLEYNRGVRQILASGESLCFGWDEAYFLHPLERKILLSFSAMPMSELQLEIAIDQPNQTHSFTLPPRGPNQAPTIVYVYWYLNSVTKTIHIHNTHLEYEQLTGKQIARLSPLATHFLQPKEEGSGSSTAFSMLSLLSQFTIQLHIPNTTISFISSKPEEVLLATMEKLSLHFTRHFDDNDQLEIKIAFVQLDNQLENAVLPVLLTPLPTDSSTSYHSQSSQQMLSNTSQDASASSRSNRKAEKEAPHFHFSLLKLSYGEEVDYIKYMAVMFQPTQIQADDYLLLSLAAIVTETIEVLQRHYPAMNAPSSLSSITSELSKEAEISDLLKEKVLVQHKQNRRMYIESMQLHPIKVQITFQQNNLTDALGTGTVATAVLENRAAAIVVLPVLLLILRANLVNIDAAALHLNALHIDHSFSSLKFMLTTIKRHYSFQTLLQMYALIGSADILGNPIGLVTNLGTGVRDFFYEPAVGMVKSPQDFVVGLSRGTASLVKNSIYGTFNAASRFTGTLSSGIASLSLDHNYISERNTRLRREVATHVGTGLLYGTKQLGHGIFDGVSGVLTAPVLGAYSNGLGGFVEGLGKGLIGVAVKPTAGILDLASRTTAGITATATVFDKKARSTRSRLPRMMQRSDQRLRIYSIEESFVASILQRLLHTKRTGFETEESYRAHVLLPTNRIFVVTTHHCMYIEWNTGNLLTGMTLNGGLTFRLVWKHQVDALDHAELESKGVQILFQFPMGAMKPASITTANATPPKILIPFRSEDRLYADRLVKCISNITVNRVQG</sequence>
<dbReference type="PANTHER" id="PTHR16166:SF93">
    <property type="entry name" value="INTERMEMBRANE LIPID TRANSFER PROTEIN VPS13"/>
    <property type="match status" value="1"/>
</dbReference>
<protein>
    <submittedName>
        <fullName evidence="6">Vacuolar protein sortingassociated protein putative</fullName>
    </submittedName>
</protein>
<dbReference type="EMBL" id="FR824255">
    <property type="protein sequence ID" value="CCA23853.1"/>
    <property type="molecule type" value="Genomic_DNA"/>
</dbReference>
<evidence type="ECO:0000256" key="2">
    <source>
        <dbReference type="ARBA" id="ARBA00022448"/>
    </source>
</evidence>
<comment type="similarity">
    <text evidence="1">Belongs to the VPS13 family.</text>
</comment>
<evidence type="ECO:0000259" key="4">
    <source>
        <dbReference type="Pfam" id="PF12624"/>
    </source>
</evidence>
<accession>F0WR91</accession>
<dbReference type="Pfam" id="PF12624">
    <property type="entry name" value="VPS13_N"/>
    <property type="match status" value="1"/>
</dbReference>
<dbReference type="GO" id="GO:0045053">
    <property type="term" value="P:protein retention in Golgi apparatus"/>
    <property type="evidence" value="ECO:0007669"/>
    <property type="project" value="TreeGrafter"/>
</dbReference>
<dbReference type="EMBL" id="FR824264">
    <property type="protein sequence ID" value="CCA24037.1"/>
    <property type="molecule type" value="Genomic_DNA"/>
</dbReference>
<feature type="compositionally biased region" description="Polar residues" evidence="3">
    <location>
        <begin position="3130"/>
        <end position="3143"/>
    </location>
</feature>
<feature type="compositionally biased region" description="Low complexity" evidence="3">
    <location>
        <begin position="3118"/>
        <end position="3129"/>
    </location>
</feature>
<evidence type="ECO:0000313" key="7">
    <source>
        <dbReference type="EMBL" id="CCA24037.1"/>
    </source>
</evidence>
<dbReference type="HOGENOM" id="CLU_224473_0_0_1"/>
<feature type="region of interest" description="Disordered" evidence="3">
    <location>
        <begin position="3118"/>
        <end position="3149"/>
    </location>
</feature>
<dbReference type="PANTHER" id="PTHR16166">
    <property type="entry name" value="VACUOLAR PROTEIN SORTING-ASSOCIATED PROTEIN VPS13"/>
    <property type="match status" value="1"/>
</dbReference>
<dbReference type="InterPro" id="IPR026854">
    <property type="entry name" value="VPS13_N"/>
</dbReference>
<dbReference type="Pfam" id="PF25037">
    <property type="entry name" value="VPS13_C"/>
    <property type="match status" value="1"/>
</dbReference>
<dbReference type="InterPro" id="IPR026847">
    <property type="entry name" value="VPS13"/>
</dbReference>
<evidence type="ECO:0000256" key="1">
    <source>
        <dbReference type="ARBA" id="ARBA00006545"/>
    </source>
</evidence>
<evidence type="ECO:0000256" key="3">
    <source>
        <dbReference type="SAM" id="MobiDB-lite"/>
    </source>
</evidence>
<dbReference type="GO" id="GO:0006623">
    <property type="term" value="P:protein targeting to vacuole"/>
    <property type="evidence" value="ECO:0007669"/>
    <property type="project" value="TreeGrafter"/>
</dbReference>
<reference evidence="6" key="1">
    <citation type="journal article" date="2011" name="PLoS Biol.">
        <title>Gene gain and loss during evolution of obligate parasitism in the white rust pathogen of Arabidopsis thaliana.</title>
        <authorList>
            <person name="Kemen E."/>
            <person name="Gardiner A."/>
            <person name="Schultz-Larsen T."/>
            <person name="Kemen A.C."/>
            <person name="Balmuth A.L."/>
            <person name="Robert-Seilaniantz A."/>
            <person name="Bailey K."/>
            <person name="Holub E."/>
            <person name="Studholme D.J."/>
            <person name="Maclean D."/>
            <person name="Jones J.D."/>
        </authorList>
    </citation>
    <scope>NUCLEOTIDE SEQUENCE</scope>
</reference>
<feature type="region of interest" description="Disordered" evidence="3">
    <location>
        <begin position="1693"/>
        <end position="1721"/>
    </location>
</feature>
<evidence type="ECO:0000259" key="5">
    <source>
        <dbReference type="Pfam" id="PF25037"/>
    </source>
</evidence>
<evidence type="ECO:0000313" key="6">
    <source>
        <dbReference type="EMBL" id="CCA23853.1"/>
    </source>
</evidence>
<name>F0WR91_9STRA</name>